<dbReference type="PaxDb" id="55529-EKX48674"/>
<dbReference type="AlphaFoldDB" id="L1JKL2"/>
<dbReference type="OrthoDB" id="415825at2759"/>
<dbReference type="Proteomes" id="UP000011087">
    <property type="component" value="Unassembled WGS sequence"/>
</dbReference>
<feature type="domain" description="Zn(2)-C6 fungal-type" evidence="1">
    <location>
        <begin position="134"/>
        <end position="163"/>
    </location>
</feature>
<accession>L1JKL2</accession>
<dbReference type="PROSITE" id="PS00463">
    <property type="entry name" value="ZN2_CY6_FUNGAL_1"/>
    <property type="match status" value="1"/>
</dbReference>
<dbReference type="EnsemblProtists" id="EKX48674">
    <property type="protein sequence ID" value="EKX48674"/>
    <property type="gene ID" value="GUITHDRAFT_105308"/>
</dbReference>
<dbReference type="EMBL" id="JH992984">
    <property type="protein sequence ID" value="EKX48674.1"/>
    <property type="molecule type" value="Genomic_DNA"/>
</dbReference>
<dbReference type="GO" id="GO:0000981">
    <property type="term" value="F:DNA-binding transcription factor activity, RNA polymerase II-specific"/>
    <property type="evidence" value="ECO:0007669"/>
    <property type="project" value="InterPro"/>
</dbReference>
<keyword evidence="4" id="KW-1185">Reference proteome</keyword>
<dbReference type="SMART" id="SM00066">
    <property type="entry name" value="GAL4"/>
    <property type="match status" value="1"/>
</dbReference>
<protein>
    <recommendedName>
        <fullName evidence="1">Zn(2)-C6 fungal-type domain-containing protein</fullName>
    </recommendedName>
</protein>
<sequence length="496" mass="55401">MIHLIEPVRPEKLQWQLVSKLAAKRAMTDHDDWCLVMSQRLSMLNSKAADFLAESLVAMSSTCLSPGMSEAPDAYRSLSPGMSEAPDAYRSLSPGMSEASEVYGSHALPSPSPMHDIQIQLGPRRKRSKYITNSCSECRLKKRKCSNVRPCAMCIVTGTGAVCQSESETAPFYTIIRGTHEALFQDARDQEIALDSLRQACLQVGVNIAMVRGQWELGLNASRVFKAFKILPLDLKLAIDEAIDTVKSAVLGSPRVLPGDLDAVRRMQDCGRLSHDLRLDEDSEGSSSRGWGGVGEWFDDAASNARWGHGRWVSMEFDSEDLAHCRRLRLGDEVAELLGYDAGEMLSRHSNHEMLLQVSEYEMLVAAIESLFHSLDREVTWYSRVTRPQRGPDEAQKGATQSVLYLRCTQHKAFDHAGRQKGYVITMDMATAEAFQRYKNGYLPPSMRMSAPEKNVEEAVGREAIVYMRKSQTAGAEKLSFLTEVVRRRTRDLKLS</sequence>
<dbReference type="CDD" id="cd00067">
    <property type="entry name" value="GAL4"/>
    <property type="match status" value="1"/>
</dbReference>
<dbReference type="HOGENOM" id="CLU_550370_0_0_1"/>
<dbReference type="Pfam" id="PF00172">
    <property type="entry name" value="Zn_clus"/>
    <property type="match status" value="1"/>
</dbReference>
<evidence type="ECO:0000313" key="2">
    <source>
        <dbReference type="EMBL" id="EKX48674.1"/>
    </source>
</evidence>
<dbReference type="InterPro" id="IPR036864">
    <property type="entry name" value="Zn2-C6_fun-type_DNA-bd_sf"/>
</dbReference>
<evidence type="ECO:0000259" key="1">
    <source>
        <dbReference type="PROSITE" id="PS50048"/>
    </source>
</evidence>
<reference evidence="2 4" key="1">
    <citation type="journal article" date="2012" name="Nature">
        <title>Algal genomes reveal evolutionary mosaicism and the fate of nucleomorphs.</title>
        <authorList>
            <consortium name="DOE Joint Genome Institute"/>
            <person name="Curtis B.A."/>
            <person name="Tanifuji G."/>
            <person name="Burki F."/>
            <person name="Gruber A."/>
            <person name="Irimia M."/>
            <person name="Maruyama S."/>
            <person name="Arias M.C."/>
            <person name="Ball S.G."/>
            <person name="Gile G.H."/>
            <person name="Hirakawa Y."/>
            <person name="Hopkins J.F."/>
            <person name="Kuo A."/>
            <person name="Rensing S.A."/>
            <person name="Schmutz J."/>
            <person name="Symeonidi A."/>
            <person name="Elias M."/>
            <person name="Eveleigh R.J."/>
            <person name="Herman E.K."/>
            <person name="Klute M.J."/>
            <person name="Nakayama T."/>
            <person name="Obornik M."/>
            <person name="Reyes-Prieto A."/>
            <person name="Armbrust E.V."/>
            <person name="Aves S.J."/>
            <person name="Beiko R.G."/>
            <person name="Coutinho P."/>
            <person name="Dacks J.B."/>
            <person name="Durnford D.G."/>
            <person name="Fast N.M."/>
            <person name="Green B.R."/>
            <person name="Grisdale C.J."/>
            <person name="Hempel F."/>
            <person name="Henrissat B."/>
            <person name="Hoppner M.P."/>
            <person name="Ishida K."/>
            <person name="Kim E."/>
            <person name="Koreny L."/>
            <person name="Kroth P.G."/>
            <person name="Liu Y."/>
            <person name="Malik S.B."/>
            <person name="Maier U.G."/>
            <person name="McRose D."/>
            <person name="Mock T."/>
            <person name="Neilson J.A."/>
            <person name="Onodera N.T."/>
            <person name="Poole A.M."/>
            <person name="Pritham E.J."/>
            <person name="Richards T.A."/>
            <person name="Rocap G."/>
            <person name="Roy S.W."/>
            <person name="Sarai C."/>
            <person name="Schaack S."/>
            <person name="Shirato S."/>
            <person name="Slamovits C.H."/>
            <person name="Spencer D.F."/>
            <person name="Suzuki S."/>
            <person name="Worden A.Z."/>
            <person name="Zauner S."/>
            <person name="Barry K."/>
            <person name="Bell C."/>
            <person name="Bharti A.K."/>
            <person name="Crow J.A."/>
            <person name="Grimwood J."/>
            <person name="Kramer R."/>
            <person name="Lindquist E."/>
            <person name="Lucas S."/>
            <person name="Salamov A."/>
            <person name="McFadden G.I."/>
            <person name="Lane C.E."/>
            <person name="Keeling P.J."/>
            <person name="Gray M.W."/>
            <person name="Grigoriev I.V."/>
            <person name="Archibald J.M."/>
        </authorList>
    </citation>
    <scope>NUCLEOTIDE SEQUENCE</scope>
    <source>
        <strain evidence="2 4">CCMP2712</strain>
    </source>
</reference>
<gene>
    <name evidence="2" type="ORF">GUITHDRAFT_105308</name>
</gene>
<dbReference type="Gene3D" id="4.10.240.10">
    <property type="entry name" value="Zn(2)-C6 fungal-type DNA-binding domain"/>
    <property type="match status" value="1"/>
</dbReference>
<dbReference type="GO" id="GO:0008270">
    <property type="term" value="F:zinc ion binding"/>
    <property type="evidence" value="ECO:0007669"/>
    <property type="project" value="InterPro"/>
</dbReference>
<evidence type="ECO:0000313" key="3">
    <source>
        <dbReference type="EnsemblProtists" id="EKX48674"/>
    </source>
</evidence>
<reference evidence="4" key="2">
    <citation type="submission" date="2012-11" db="EMBL/GenBank/DDBJ databases">
        <authorList>
            <person name="Kuo A."/>
            <person name="Curtis B.A."/>
            <person name="Tanifuji G."/>
            <person name="Burki F."/>
            <person name="Gruber A."/>
            <person name="Irimia M."/>
            <person name="Maruyama S."/>
            <person name="Arias M.C."/>
            <person name="Ball S.G."/>
            <person name="Gile G.H."/>
            <person name="Hirakawa Y."/>
            <person name="Hopkins J.F."/>
            <person name="Rensing S.A."/>
            <person name="Schmutz J."/>
            <person name="Symeonidi A."/>
            <person name="Elias M."/>
            <person name="Eveleigh R.J."/>
            <person name="Herman E.K."/>
            <person name="Klute M.J."/>
            <person name="Nakayama T."/>
            <person name="Obornik M."/>
            <person name="Reyes-Prieto A."/>
            <person name="Armbrust E.V."/>
            <person name="Aves S.J."/>
            <person name="Beiko R.G."/>
            <person name="Coutinho P."/>
            <person name="Dacks J.B."/>
            <person name="Durnford D.G."/>
            <person name="Fast N.M."/>
            <person name="Green B.R."/>
            <person name="Grisdale C."/>
            <person name="Hempe F."/>
            <person name="Henrissat B."/>
            <person name="Hoppner M.P."/>
            <person name="Ishida K.-I."/>
            <person name="Kim E."/>
            <person name="Koreny L."/>
            <person name="Kroth P.G."/>
            <person name="Liu Y."/>
            <person name="Malik S.-B."/>
            <person name="Maier U.G."/>
            <person name="McRose D."/>
            <person name="Mock T."/>
            <person name="Neilson J.A."/>
            <person name="Onodera N.T."/>
            <person name="Poole A.M."/>
            <person name="Pritham E.J."/>
            <person name="Richards T.A."/>
            <person name="Rocap G."/>
            <person name="Roy S.W."/>
            <person name="Sarai C."/>
            <person name="Schaack S."/>
            <person name="Shirato S."/>
            <person name="Slamovits C.H."/>
            <person name="Spencer D.F."/>
            <person name="Suzuki S."/>
            <person name="Worden A.Z."/>
            <person name="Zauner S."/>
            <person name="Barry K."/>
            <person name="Bell C."/>
            <person name="Bharti A.K."/>
            <person name="Crow J.A."/>
            <person name="Grimwood J."/>
            <person name="Kramer R."/>
            <person name="Lindquist E."/>
            <person name="Lucas S."/>
            <person name="Salamov A."/>
            <person name="McFadden G.I."/>
            <person name="Lane C.E."/>
            <person name="Keeling P.J."/>
            <person name="Gray M.W."/>
            <person name="Grigoriev I.V."/>
            <person name="Archibald J.M."/>
        </authorList>
    </citation>
    <scope>NUCLEOTIDE SEQUENCE</scope>
    <source>
        <strain evidence="4">CCMP2712</strain>
    </source>
</reference>
<dbReference type="SUPFAM" id="SSF57701">
    <property type="entry name" value="Zn2/Cys6 DNA-binding domain"/>
    <property type="match status" value="1"/>
</dbReference>
<dbReference type="KEGG" id="gtt:GUITHDRAFT_105308"/>
<reference evidence="3" key="3">
    <citation type="submission" date="2015-06" db="UniProtKB">
        <authorList>
            <consortium name="EnsemblProtists"/>
        </authorList>
    </citation>
    <scope>IDENTIFICATION</scope>
</reference>
<proteinExistence type="predicted"/>
<dbReference type="PROSITE" id="PS50048">
    <property type="entry name" value="ZN2_CY6_FUNGAL_2"/>
    <property type="match status" value="1"/>
</dbReference>
<dbReference type="InterPro" id="IPR001138">
    <property type="entry name" value="Zn2Cys6_DnaBD"/>
</dbReference>
<dbReference type="GeneID" id="17305542"/>
<evidence type="ECO:0000313" key="4">
    <source>
        <dbReference type="Proteomes" id="UP000011087"/>
    </source>
</evidence>
<dbReference type="RefSeq" id="XP_005835654.1">
    <property type="nucleotide sequence ID" value="XM_005835597.1"/>
</dbReference>
<organism evidence="2">
    <name type="scientific">Guillardia theta (strain CCMP2712)</name>
    <name type="common">Cryptophyte</name>
    <dbReference type="NCBI Taxonomy" id="905079"/>
    <lineage>
        <taxon>Eukaryota</taxon>
        <taxon>Cryptophyceae</taxon>
        <taxon>Pyrenomonadales</taxon>
        <taxon>Geminigeraceae</taxon>
        <taxon>Guillardia</taxon>
    </lineage>
</organism>
<name>L1JKL2_GUITC</name>